<organism evidence="1">
    <name type="scientific">Streptomyces sp. NBC_00148</name>
    <dbReference type="NCBI Taxonomy" id="2903626"/>
    <lineage>
        <taxon>Bacteria</taxon>
        <taxon>Bacillati</taxon>
        <taxon>Actinomycetota</taxon>
        <taxon>Actinomycetes</taxon>
        <taxon>Kitasatosporales</taxon>
        <taxon>Streptomycetaceae</taxon>
        <taxon>Streptomyces</taxon>
    </lineage>
</organism>
<reference evidence="1" key="1">
    <citation type="submission" date="2022-10" db="EMBL/GenBank/DDBJ databases">
        <title>The complete genomes of actinobacterial strains from the NBC collection.</title>
        <authorList>
            <person name="Joergensen T.S."/>
            <person name="Alvarez Arevalo M."/>
            <person name="Sterndorff E.B."/>
            <person name="Faurdal D."/>
            <person name="Vuksanovic O."/>
            <person name="Mourched A.-S."/>
            <person name="Charusanti P."/>
            <person name="Shaw S."/>
            <person name="Blin K."/>
            <person name="Weber T."/>
        </authorList>
    </citation>
    <scope>NUCLEOTIDE SEQUENCE</scope>
    <source>
        <strain evidence="1">NBC_00148</strain>
    </source>
</reference>
<proteinExistence type="predicted"/>
<gene>
    <name evidence="1" type="ORF">OG222_33940</name>
</gene>
<evidence type="ECO:0000313" key="1">
    <source>
        <dbReference type="EMBL" id="WTQ77843.1"/>
    </source>
</evidence>
<sequence>MSLPEVDARRLRASCEEQIDLLRLPHRFTTRQLSEAIAELRGKPIVLQPLSTLGAVEAPCGMRIETPDADLLFYEEGTSVHHQRHILTHELCHVYCDHPGSLEVNADTARSLGVNPTLVMRMSGRTSYSTADEREAEMMATVVRQRIYREREAPPHCPERGPDSWEALFAQPLRRGRLRA</sequence>
<accession>A0AAU1M225</accession>
<dbReference type="EMBL" id="CP108169">
    <property type="protein sequence ID" value="WTQ77843.1"/>
    <property type="molecule type" value="Genomic_DNA"/>
</dbReference>
<dbReference type="AlphaFoldDB" id="A0AAU1M225"/>
<name>A0AAU1M225_9ACTN</name>
<protein>
    <submittedName>
        <fullName evidence="1">Regulator component</fullName>
    </submittedName>
</protein>